<reference evidence="9" key="1">
    <citation type="submission" date="2021-03" db="EMBL/GenBank/DDBJ databases">
        <title>novel species isolated from a fishpond in China.</title>
        <authorList>
            <person name="Lu H."/>
            <person name="Cai Z."/>
        </authorList>
    </citation>
    <scope>NUCLEOTIDE SEQUENCE</scope>
    <source>
        <strain evidence="9">JCM 30855</strain>
    </source>
</reference>
<organism evidence="9 10">
    <name type="scientific">Bowmanella dokdonensis</name>
    <dbReference type="NCBI Taxonomy" id="751969"/>
    <lineage>
        <taxon>Bacteria</taxon>
        <taxon>Pseudomonadati</taxon>
        <taxon>Pseudomonadota</taxon>
        <taxon>Gammaproteobacteria</taxon>
        <taxon>Alteromonadales</taxon>
        <taxon>Alteromonadaceae</taxon>
        <taxon>Bowmanella</taxon>
    </lineage>
</organism>
<evidence type="ECO:0000256" key="4">
    <source>
        <dbReference type="ARBA" id="ARBA00023136"/>
    </source>
</evidence>
<comment type="similarity">
    <text evidence="6 7">Belongs to the FliO/MopB family.</text>
</comment>
<comment type="subcellular location">
    <subcellularLocation>
        <location evidence="7">Cell membrane</location>
    </subcellularLocation>
    <subcellularLocation>
        <location evidence="7">Bacterial flagellum basal body</location>
    </subcellularLocation>
</comment>
<dbReference type="PANTHER" id="PTHR38766">
    <property type="entry name" value="FLAGELLAR PROTEIN FLIO"/>
    <property type="match status" value="1"/>
</dbReference>
<keyword evidence="8" id="KW-0732">Signal</keyword>
<feature type="transmembrane region" description="Helical" evidence="7">
    <location>
        <begin position="43"/>
        <end position="65"/>
    </location>
</feature>
<evidence type="ECO:0000256" key="3">
    <source>
        <dbReference type="ARBA" id="ARBA00022989"/>
    </source>
</evidence>
<evidence type="ECO:0000256" key="7">
    <source>
        <dbReference type="RuleBase" id="RU362064"/>
    </source>
</evidence>
<gene>
    <name evidence="9" type="primary">fliO</name>
    <name evidence="9" type="ORF">J0A66_17555</name>
</gene>
<dbReference type="EMBL" id="JAFKCV010000013">
    <property type="protein sequence ID" value="MBN7827044.1"/>
    <property type="molecule type" value="Genomic_DNA"/>
</dbReference>
<accession>A0A939DQD3</accession>
<keyword evidence="1 7" id="KW-1003">Cell membrane</keyword>
<keyword evidence="3 7" id="KW-1133">Transmembrane helix</keyword>
<dbReference type="InterPro" id="IPR022781">
    <property type="entry name" value="Flagellar_biosynth_FliO"/>
</dbReference>
<feature type="chain" id="PRO_5038085368" description="Flagellar protein" evidence="8">
    <location>
        <begin position="34"/>
        <end position="150"/>
    </location>
</feature>
<evidence type="ECO:0000313" key="10">
    <source>
        <dbReference type="Proteomes" id="UP000664654"/>
    </source>
</evidence>
<dbReference type="GO" id="GO:0044781">
    <property type="term" value="P:bacterial-type flagellum organization"/>
    <property type="evidence" value="ECO:0007669"/>
    <property type="project" value="UniProtKB-UniRule"/>
</dbReference>
<keyword evidence="9" id="KW-0282">Flagellum</keyword>
<evidence type="ECO:0000256" key="2">
    <source>
        <dbReference type="ARBA" id="ARBA00022692"/>
    </source>
</evidence>
<feature type="signal peptide" evidence="8">
    <location>
        <begin position="1"/>
        <end position="33"/>
    </location>
</feature>
<keyword evidence="5 7" id="KW-0975">Bacterial flagellum</keyword>
<sequence length="150" mass="16356">MSSVKSNVLKNSDKSVAKLAFASLACFSPLAFADNKPLSSPVDYLSILLSLVLVIALVFMLGYLLRRFNVTHTGSAQLKVIGSMALGTRERILVIEVGQEQHLLGITTQNINHLAKLEHPIEVQKADGESFKDKLSLFMQGQGKKGAHHD</sequence>
<keyword evidence="4 7" id="KW-0472">Membrane</keyword>
<keyword evidence="2 7" id="KW-0812">Transmembrane</keyword>
<dbReference type="PANTHER" id="PTHR38766:SF1">
    <property type="entry name" value="FLAGELLAR PROTEIN FLIO"/>
    <property type="match status" value="1"/>
</dbReference>
<keyword evidence="10" id="KW-1185">Reference proteome</keyword>
<keyword evidence="9" id="KW-0966">Cell projection</keyword>
<dbReference type="GO" id="GO:0005886">
    <property type="term" value="C:plasma membrane"/>
    <property type="evidence" value="ECO:0007669"/>
    <property type="project" value="UniProtKB-SubCell"/>
</dbReference>
<dbReference type="Proteomes" id="UP000664654">
    <property type="component" value="Unassembled WGS sequence"/>
</dbReference>
<proteinExistence type="inferred from homology"/>
<protein>
    <recommendedName>
        <fullName evidence="7">Flagellar protein</fullName>
    </recommendedName>
</protein>
<evidence type="ECO:0000256" key="5">
    <source>
        <dbReference type="ARBA" id="ARBA00023143"/>
    </source>
</evidence>
<dbReference type="GO" id="GO:0009425">
    <property type="term" value="C:bacterial-type flagellum basal body"/>
    <property type="evidence" value="ECO:0007669"/>
    <property type="project" value="UniProtKB-SubCell"/>
</dbReference>
<comment type="caution">
    <text evidence="9">The sequence shown here is derived from an EMBL/GenBank/DDBJ whole genome shotgun (WGS) entry which is preliminary data.</text>
</comment>
<dbReference type="Pfam" id="PF04347">
    <property type="entry name" value="FliO"/>
    <property type="match status" value="1"/>
</dbReference>
<evidence type="ECO:0000256" key="1">
    <source>
        <dbReference type="ARBA" id="ARBA00022475"/>
    </source>
</evidence>
<dbReference type="InterPro" id="IPR052205">
    <property type="entry name" value="FliO/MopB"/>
</dbReference>
<keyword evidence="9" id="KW-0969">Cilium</keyword>
<dbReference type="AlphaFoldDB" id="A0A939DQD3"/>
<evidence type="ECO:0000256" key="6">
    <source>
        <dbReference type="ARBA" id="ARBA00037937"/>
    </source>
</evidence>
<dbReference type="NCBIfam" id="TIGR03500">
    <property type="entry name" value="FliO_TIGR"/>
    <property type="match status" value="1"/>
</dbReference>
<evidence type="ECO:0000256" key="8">
    <source>
        <dbReference type="SAM" id="SignalP"/>
    </source>
</evidence>
<evidence type="ECO:0000313" key="9">
    <source>
        <dbReference type="EMBL" id="MBN7827044.1"/>
    </source>
</evidence>
<name>A0A939DQD3_9ALTE</name>